<keyword evidence="2 7" id="KW-0032">Aminotransferase</keyword>
<comment type="similarity">
    <text evidence="5">Belongs to the class-II pyridoxal-phosphate-dependent aminotransferase family.</text>
</comment>
<accession>A0A1X1RSG8</accession>
<dbReference type="STRING" id="28045.AWB95_08995"/>
<feature type="domain" description="Aminotransferase class I/classII large" evidence="6">
    <location>
        <begin position="21"/>
        <end position="295"/>
    </location>
</feature>
<dbReference type="PANTHER" id="PTHR43643">
    <property type="entry name" value="HISTIDINOL-PHOSPHATE AMINOTRANSFERASE 2"/>
    <property type="match status" value="1"/>
</dbReference>
<dbReference type="Pfam" id="PF00155">
    <property type="entry name" value="Aminotran_1_2"/>
    <property type="match status" value="1"/>
</dbReference>
<dbReference type="EMBL" id="LQOM01000024">
    <property type="protein sequence ID" value="ORV14745.1"/>
    <property type="molecule type" value="Genomic_DNA"/>
</dbReference>
<evidence type="ECO:0000256" key="2">
    <source>
        <dbReference type="ARBA" id="ARBA00022576"/>
    </source>
</evidence>
<dbReference type="SUPFAM" id="SSF53383">
    <property type="entry name" value="PLP-dependent transferases"/>
    <property type="match status" value="1"/>
</dbReference>
<dbReference type="OrthoDB" id="9809616at2"/>
<evidence type="ECO:0000256" key="1">
    <source>
        <dbReference type="ARBA" id="ARBA00001933"/>
    </source>
</evidence>
<dbReference type="Gene3D" id="3.90.1150.10">
    <property type="entry name" value="Aspartate Aminotransferase, domain 1"/>
    <property type="match status" value="1"/>
</dbReference>
<dbReference type="GO" id="GO:0030170">
    <property type="term" value="F:pyridoxal phosphate binding"/>
    <property type="evidence" value="ECO:0007669"/>
    <property type="project" value="InterPro"/>
</dbReference>
<protein>
    <submittedName>
        <fullName evidence="7">Aminotransferase</fullName>
    </submittedName>
</protein>
<evidence type="ECO:0000256" key="4">
    <source>
        <dbReference type="ARBA" id="ARBA00022898"/>
    </source>
</evidence>
<keyword evidence="4 5" id="KW-0663">Pyridoxal phosphate</keyword>
<sequence>MSVLAASGMIDDALPDAIDPFALSLNENPFPPLPAVRSALIRSIDAANRYPEFLPERLRRLIAERVGVREEQVVLGAGATGVVMQTLHALTDPGDTIVMATPTFDGYPIFAQIARLISKTVPLDEYGHHDLDALADAAAKARVVVLCRPHNPTGTLEPADEVLQFLRRVPAETIVVLDEAYIEFVAAEHRIDATALVDRFPNVVVVRTFSKAYGLAGLRIGYGIGSTSLVRTLWSKQLPFGMPITSLLAVASSYQAEDQLRHRIRLIAAERRYLRARLSAMGVYSTDAHANFVFLPPRGRPWREAFAGSGLRVRYYADGGARVTVGNRTSTQAVLSAVGKSRG</sequence>
<reference evidence="8 10" key="2">
    <citation type="journal article" date="2017" name="Infect. Genet. Evol.">
        <title>The new phylogeny of the genus Mycobacterium: The old and the news.</title>
        <authorList>
            <person name="Tortoli E."/>
            <person name="Fedrizzi T."/>
            <person name="Meehan C.J."/>
            <person name="Trovato A."/>
            <person name="Grottola A."/>
            <person name="Giacobazzi E."/>
            <person name="Serpini G.F."/>
            <person name="Tagliazucchi S."/>
            <person name="Fabio A."/>
            <person name="Bettua C."/>
            <person name="Bertorelli R."/>
            <person name="Frascaro F."/>
            <person name="De Sanctis V."/>
            <person name="Pecorari M."/>
            <person name="Jousson O."/>
            <person name="Segata N."/>
            <person name="Cirillo D.M."/>
        </authorList>
    </citation>
    <scope>NUCLEOTIDE SEQUENCE [LARGE SCALE GENOMIC DNA]</scope>
    <source>
        <strain evidence="8 10">NCTC 12882</strain>
    </source>
</reference>
<dbReference type="RefSeq" id="WP_062538334.1">
    <property type="nucleotide sequence ID" value="NZ_BBUN01000017.1"/>
</dbReference>
<dbReference type="GO" id="GO:0008483">
    <property type="term" value="F:transaminase activity"/>
    <property type="evidence" value="ECO:0007669"/>
    <property type="project" value="UniProtKB-KW"/>
</dbReference>
<dbReference type="Proteomes" id="UP000193907">
    <property type="component" value="Unassembled WGS sequence"/>
</dbReference>
<evidence type="ECO:0000313" key="9">
    <source>
        <dbReference type="Proteomes" id="UP000193907"/>
    </source>
</evidence>
<evidence type="ECO:0000256" key="5">
    <source>
        <dbReference type="RuleBase" id="RU003693"/>
    </source>
</evidence>
<dbReference type="InterPro" id="IPR004839">
    <property type="entry name" value="Aminotransferase_I/II_large"/>
</dbReference>
<dbReference type="Proteomes" id="UP000230971">
    <property type="component" value="Unassembled WGS sequence"/>
</dbReference>
<evidence type="ECO:0000313" key="8">
    <source>
        <dbReference type="EMBL" id="PIB79999.1"/>
    </source>
</evidence>
<name>A0A1X1RSG8_MYCCE</name>
<comment type="caution">
    <text evidence="7">The sequence shown here is derived from an EMBL/GenBank/DDBJ whole genome shotgun (WGS) entry which is preliminary data.</text>
</comment>
<reference evidence="7 9" key="1">
    <citation type="submission" date="2016-01" db="EMBL/GenBank/DDBJ databases">
        <title>The new phylogeny of the genus Mycobacterium.</title>
        <authorList>
            <person name="Tarcisio F."/>
            <person name="Conor M."/>
            <person name="Antonella G."/>
            <person name="Elisabetta G."/>
            <person name="Giulia F.S."/>
            <person name="Sara T."/>
            <person name="Anna F."/>
            <person name="Clotilde B."/>
            <person name="Roberto B."/>
            <person name="Veronica D.S."/>
            <person name="Fabio R."/>
            <person name="Monica P."/>
            <person name="Olivier J."/>
            <person name="Enrico T."/>
            <person name="Nicola S."/>
        </authorList>
    </citation>
    <scope>NUCLEOTIDE SEQUENCE [LARGE SCALE GENOMIC DNA]</scope>
    <source>
        <strain evidence="7 9">DSM 44243</strain>
    </source>
</reference>
<dbReference type="InterPro" id="IPR001917">
    <property type="entry name" value="Aminotrans_II_pyridoxalP_BS"/>
</dbReference>
<keyword evidence="9" id="KW-1185">Reference proteome</keyword>
<dbReference type="PANTHER" id="PTHR43643:SF3">
    <property type="entry name" value="HISTIDINOL-PHOSPHATE AMINOTRANSFERASE"/>
    <property type="match status" value="1"/>
</dbReference>
<dbReference type="Gene3D" id="3.40.640.10">
    <property type="entry name" value="Type I PLP-dependent aspartate aminotransferase-like (Major domain)"/>
    <property type="match status" value="1"/>
</dbReference>
<dbReference type="InterPro" id="IPR015421">
    <property type="entry name" value="PyrdxlP-dep_Trfase_major"/>
</dbReference>
<evidence type="ECO:0000313" key="10">
    <source>
        <dbReference type="Proteomes" id="UP000230971"/>
    </source>
</evidence>
<evidence type="ECO:0000259" key="6">
    <source>
        <dbReference type="Pfam" id="PF00155"/>
    </source>
</evidence>
<dbReference type="InterPro" id="IPR015424">
    <property type="entry name" value="PyrdxlP-dep_Trfase"/>
</dbReference>
<dbReference type="AlphaFoldDB" id="A0A1X1RSG8"/>
<dbReference type="PROSITE" id="PS00599">
    <property type="entry name" value="AA_TRANSFER_CLASS_2"/>
    <property type="match status" value="1"/>
</dbReference>
<dbReference type="EMBL" id="PDKV01000004">
    <property type="protein sequence ID" value="PIB79999.1"/>
    <property type="molecule type" value="Genomic_DNA"/>
</dbReference>
<keyword evidence="3 7" id="KW-0808">Transferase</keyword>
<organism evidence="7 9">
    <name type="scientific">Mycobacterium celatum</name>
    <dbReference type="NCBI Taxonomy" id="28045"/>
    <lineage>
        <taxon>Bacteria</taxon>
        <taxon>Bacillati</taxon>
        <taxon>Actinomycetota</taxon>
        <taxon>Actinomycetes</taxon>
        <taxon>Mycobacteriales</taxon>
        <taxon>Mycobacteriaceae</taxon>
        <taxon>Mycobacterium</taxon>
    </lineage>
</organism>
<dbReference type="InterPro" id="IPR015422">
    <property type="entry name" value="PyrdxlP-dep_Trfase_small"/>
</dbReference>
<evidence type="ECO:0000256" key="3">
    <source>
        <dbReference type="ARBA" id="ARBA00022679"/>
    </source>
</evidence>
<gene>
    <name evidence="7" type="ORF">AWB95_08995</name>
    <name evidence="8" type="ORF">CQY23_05030</name>
</gene>
<dbReference type="InterPro" id="IPR050106">
    <property type="entry name" value="HistidinolP_aminotransfase"/>
</dbReference>
<dbReference type="CDD" id="cd00609">
    <property type="entry name" value="AAT_like"/>
    <property type="match status" value="1"/>
</dbReference>
<proteinExistence type="inferred from homology"/>
<evidence type="ECO:0000313" key="7">
    <source>
        <dbReference type="EMBL" id="ORV14745.1"/>
    </source>
</evidence>
<comment type="cofactor">
    <cofactor evidence="1 5">
        <name>pyridoxal 5'-phosphate</name>
        <dbReference type="ChEBI" id="CHEBI:597326"/>
    </cofactor>
</comment>